<dbReference type="InterPro" id="IPR025103">
    <property type="entry name" value="DUF4011"/>
</dbReference>
<dbReference type="Pfam" id="PF13195">
    <property type="entry name" value="DUF4011"/>
    <property type="match status" value="1"/>
</dbReference>
<dbReference type="Pfam" id="PF18741">
    <property type="entry name" value="MTES_1575"/>
    <property type="match status" value="1"/>
</dbReference>
<sequence>MNAAQQPITITAEMTPVINYALYQNELRVMRCVTVENTRETALERVTLSVSSVPAIIMPYTITLDYIPACNTFRVTDVELLLNVDELANLTEKMTCAVTVSLSDSSGELASQTTEISVLAFDEWQGAGIYPELLTSFVVPNHPALAQVISRAADFLGKWTGDPSFDAYQSQDVNRVLSQSAAIFEAICELQLIYCTAPASFEERGQRVRLCDAVLQQKMGNCLDLSLLYASCMEAVGLHPLLLLTRSHIFSGVWLEDLSFPEAVQYDASVVSKRLALGVNEIAVAESTMMVSGKRCSFDQARSHAEKQLNEDGVECVIDVHRARISGVRPLPQRIRTDAGFVIQKDEKNNLRSSVRPREIDKFVTDLPGQDESQLTKQMQWERKLLDLGLRNNLINLRFSKTIVPILTTSLDDLEDALSDGEDFTVLPKPAEWGSTKDAGFENMHDSGSFAELIKSEFAHHRLRSILTESELEAGVKSLYRGAKASIEENGANTLYIAMGLLRWYETERSVKPRYAPIILLPIEIVRKSSRQGYVLRLRDDEPQMNITMLEKLKQDFGIVINGLDPLPMDEHGIDTRRVFTVLRKAVMNQNKWDVLESAYLGIFSFSQFVMWNDIRNRSGDLRRNKIVRSLMEGRLCWDAEPMTIGDRVEEGKMMLPMPADASQLFAIESACEGKSFVLHGPPGTGKSQTITSMIANLLIAGKSVLFVAEKMAALEVVQKRLNKIGIGAFCLELHSNKSKKRDVLEQLREATEVTKKTTSAQYRAKAEQAAALRGELDAYASKLHSVQPCGRTLYQLISDYETVDFEGETVAFSRDFVKRLDAAALDNHLTLLERLVASGRTVGHPQHHPLSAVGVTQYSQQLKSIIDHSSEEYDAALTAFRPSLDAAAEMAQIEVNGFDDIERIHGFSVALCYWLSLPPQWAQATDKRRYYNDVLTMAKRYGNLGRLHAELMRSWNEGFLNQNPEQLLAEYNAANAKWLGKSGAIRKITDRLKPFSRVPINSMTLSQSFKTLADYQSEFRAAQALYQRYGSELGALGEGSYIDWNRVSAMAAQALNNLPALEALLPDESRRSQLLGDQTAKAVLHTFNERYEALKQARENFVSAVSLREQSADGDWIDTQLDLCEQIRRHCSDLKDWVVFNDVSREAGEAGLGEVLLKYKEGLPHEEVLPLYRKSMLQSLIGIVIDETPVLNTFSGSVFNEKVAQFKRIEGELTELCKQEIYCRLAANVPDFTSSAANSSELGILQRMIRSGGRGTSIRKLFDDLPNLLPRLCPCMLMSPISAAQYLSTNRKPFDVVVFDEASQLPTCKAVGVLARGENAVIVGDPKQMPPTSFFASNTVDEDNLDVEDLESILDDCLALNMPQTHLLWHYRSRHESLIAFSNSQFYENKLYTFPSVNDRESKVNLVQVEGVFERGTNRRNLREAEAVVAEIKRRYQDSELNKQSLGVVTFNISQQNLIDDLLNDACAADESLEKWLYEAEEPIFIKNLENVQGDERDVILFSVGYGPDKEGKVYMNFGPLNREGGWRRLNVAVSRARCEMLVFSSITPEQINLTKTSAEGVAALRAFLEYASGRELALTRATSDSYHARQDGIAREICDRLREAGYETSQHVGHSNFRIDIGVIDPANPEKYLLGILLDGEIYGASKTVRDREYAQIGVLSGLGWQMTRVWTMDWWDNREKETARLLELLKKLENGESIVSEEVRPVAEDSGTLEDNVRDESAFSPVQPYRAAAVKNRAVSAENLPRHFDKLCNTVSEIMRVEAPVSRSLLNKRVLASYSITRFTAKTQELLSEAYRRLELVETAQDGETILWNRGQNPSAYTLIRVSGEGECKRDAKDIPRCEAVNAVAYVLRQQISLNEPDAVKQAAKLMGYPRMGANVSAAFQTAFDQLKSANIIEQEPNGNWKLRE</sequence>
<dbReference type="Pfam" id="PF13087">
    <property type="entry name" value="AAA_12"/>
    <property type="match status" value="1"/>
</dbReference>
<evidence type="ECO:0000313" key="4">
    <source>
        <dbReference type="EMBL" id="MBK6089417.1"/>
    </source>
</evidence>
<dbReference type="InterPro" id="IPR049468">
    <property type="entry name" value="Restrct_endonuc-II-like_dom"/>
</dbReference>
<keyword evidence="5" id="KW-1185">Reference proteome</keyword>
<dbReference type="PANTHER" id="PTHR10887:SF530">
    <property type="entry name" value="SUPERFAMILY I DNA HELICASES"/>
    <property type="match status" value="1"/>
</dbReference>
<comment type="caution">
    <text evidence="4">The sequence shown here is derived from an EMBL/GenBank/DDBJ whole genome shotgun (WGS) entry which is preliminary data.</text>
</comment>
<dbReference type="Gene3D" id="3.40.50.300">
    <property type="entry name" value="P-loop containing nucleotide triphosphate hydrolases"/>
    <property type="match status" value="3"/>
</dbReference>
<feature type="domain" description="Restriction endonuclease type II-like" evidence="3">
    <location>
        <begin position="1597"/>
        <end position="1691"/>
    </location>
</feature>
<dbReference type="InterPro" id="IPR047187">
    <property type="entry name" value="SF1_C_Upf1"/>
</dbReference>
<evidence type="ECO:0000259" key="3">
    <source>
        <dbReference type="Pfam" id="PF18741"/>
    </source>
</evidence>
<organism evidence="4 5">
    <name type="scientific">Ruminococcus difficilis</name>
    <dbReference type="NCBI Taxonomy" id="2763069"/>
    <lineage>
        <taxon>Bacteria</taxon>
        <taxon>Bacillati</taxon>
        <taxon>Bacillota</taxon>
        <taxon>Clostridia</taxon>
        <taxon>Eubacteriales</taxon>
        <taxon>Oscillospiraceae</taxon>
        <taxon>Ruminococcus</taxon>
    </lineage>
</organism>
<feature type="domain" description="DNA2/NAM7 helicase helicase" evidence="1">
    <location>
        <begin position="1285"/>
        <end position="1334"/>
    </location>
</feature>
<dbReference type="SUPFAM" id="SSF52980">
    <property type="entry name" value="Restriction endonuclease-like"/>
    <property type="match status" value="1"/>
</dbReference>
<dbReference type="RefSeq" id="WP_201428141.1">
    <property type="nucleotide sequence ID" value="NZ_JAEQMG010000132.1"/>
</dbReference>
<name>A0A935C479_9FIRM</name>
<dbReference type="InterPro" id="IPR027417">
    <property type="entry name" value="P-loop_NTPase"/>
</dbReference>
<evidence type="ECO:0000313" key="5">
    <source>
        <dbReference type="Proteomes" id="UP000633365"/>
    </source>
</evidence>
<feature type="domain" description="DNA2/NAM7 helicase helicase" evidence="1">
    <location>
        <begin position="661"/>
        <end position="777"/>
    </location>
</feature>
<dbReference type="SUPFAM" id="SSF52540">
    <property type="entry name" value="P-loop containing nucleoside triphosphate hydrolases"/>
    <property type="match status" value="1"/>
</dbReference>
<dbReference type="GO" id="GO:0004386">
    <property type="term" value="F:helicase activity"/>
    <property type="evidence" value="ECO:0007669"/>
    <property type="project" value="InterPro"/>
</dbReference>
<evidence type="ECO:0000259" key="1">
    <source>
        <dbReference type="Pfam" id="PF13086"/>
    </source>
</evidence>
<dbReference type="CDD" id="cd18808">
    <property type="entry name" value="SF1_C_Upf1"/>
    <property type="match status" value="1"/>
</dbReference>
<proteinExistence type="predicted"/>
<dbReference type="Proteomes" id="UP000633365">
    <property type="component" value="Unassembled WGS sequence"/>
</dbReference>
<evidence type="ECO:0000259" key="2">
    <source>
        <dbReference type="Pfam" id="PF13087"/>
    </source>
</evidence>
<dbReference type="EMBL" id="JAEQMG010000132">
    <property type="protein sequence ID" value="MBK6089417.1"/>
    <property type="molecule type" value="Genomic_DNA"/>
</dbReference>
<gene>
    <name evidence="4" type="ORF">JKK62_12325</name>
</gene>
<dbReference type="InterPro" id="IPR045055">
    <property type="entry name" value="DNA2/NAM7-like"/>
</dbReference>
<dbReference type="Pfam" id="PF13086">
    <property type="entry name" value="AAA_11"/>
    <property type="match status" value="2"/>
</dbReference>
<dbReference type="PANTHER" id="PTHR10887">
    <property type="entry name" value="DNA2/NAM7 HELICASE FAMILY"/>
    <property type="match status" value="1"/>
</dbReference>
<feature type="domain" description="DNA2/NAM7 helicase-like C-terminal" evidence="2">
    <location>
        <begin position="1354"/>
        <end position="1546"/>
    </location>
</feature>
<protein>
    <submittedName>
        <fullName evidence="4">DUF3320 domain-containing protein</fullName>
    </submittedName>
</protein>
<reference evidence="4" key="1">
    <citation type="submission" date="2021-01" db="EMBL/GenBank/DDBJ databases">
        <title>Genome public.</title>
        <authorList>
            <person name="Liu C."/>
            <person name="Sun Q."/>
        </authorList>
    </citation>
    <scope>NUCLEOTIDE SEQUENCE</scope>
    <source>
        <strain evidence="4">M6</strain>
    </source>
</reference>
<dbReference type="InterPro" id="IPR041677">
    <property type="entry name" value="DNA2/NAM7_AAA_11"/>
</dbReference>
<dbReference type="InterPro" id="IPR041679">
    <property type="entry name" value="DNA2/NAM7-like_C"/>
</dbReference>
<dbReference type="FunFam" id="3.40.50.300:FF:002063">
    <property type="entry name" value="DNA helicase related protein"/>
    <property type="match status" value="1"/>
</dbReference>
<accession>A0A935C479</accession>
<dbReference type="InterPro" id="IPR011335">
    <property type="entry name" value="Restrct_endonuc-II-like"/>
</dbReference>